<evidence type="ECO:0008006" key="4">
    <source>
        <dbReference type="Google" id="ProtNLM"/>
    </source>
</evidence>
<dbReference type="InterPro" id="IPR014747">
    <property type="entry name" value="Bac_photo_RC_H_C"/>
</dbReference>
<evidence type="ECO:0000313" key="3">
    <source>
        <dbReference type="Proteomes" id="UP000464186"/>
    </source>
</evidence>
<dbReference type="AlphaFoldDB" id="A0A6P1NT64"/>
<dbReference type="Gene3D" id="3.90.50.10">
    <property type="entry name" value="Photosynthetic Reaction Center, subunit H, domain 2"/>
    <property type="match status" value="1"/>
</dbReference>
<dbReference type="EMBL" id="CP047898">
    <property type="protein sequence ID" value="QHK21764.1"/>
    <property type="molecule type" value="Genomic_DNA"/>
</dbReference>
<accession>A0A6P1NT64</accession>
<evidence type="ECO:0000256" key="1">
    <source>
        <dbReference type="SAM" id="MobiDB-lite"/>
    </source>
</evidence>
<dbReference type="SUPFAM" id="SSF50346">
    <property type="entry name" value="PRC-barrel domain"/>
    <property type="match status" value="1"/>
</dbReference>
<feature type="region of interest" description="Disordered" evidence="1">
    <location>
        <begin position="113"/>
        <end position="170"/>
    </location>
</feature>
<proteinExistence type="predicted"/>
<dbReference type="GO" id="GO:0030077">
    <property type="term" value="C:plasma membrane light-harvesting complex"/>
    <property type="evidence" value="ECO:0007669"/>
    <property type="project" value="InterPro"/>
</dbReference>
<evidence type="ECO:0000313" key="2">
    <source>
        <dbReference type="EMBL" id="QHK21764.1"/>
    </source>
</evidence>
<dbReference type="KEGG" id="psey:GU243_21120"/>
<organism evidence="2 3">
    <name type="scientific">Pseudarthrobacter psychrotolerans</name>
    <dbReference type="NCBI Taxonomy" id="2697569"/>
    <lineage>
        <taxon>Bacteria</taxon>
        <taxon>Bacillati</taxon>
        <taxon>Actinomycetota</taxon>
        <taxon>Actinomycetes</taxon>
        <taxon>Micrococcales</taxon>
        <taxon>Micrococcaceae</taxon>
        <taxon>Pseudarthrobacter</taxon>
    </lineage>
</organism>
<feature type="region of interest" description="Disordered" evidence="1">
    <location>
        <begin position="195"/>
        <end position="219"/>
    </location>
</feature>
<dbReference type="GO" id="GO:0019684">
    <property type="term" value="P:photosynthesis, light reaction"/>
    <property type="evidence" value="ECO:0007669"/>
    <property type="project" value="InterPro"/>
</dbReference>
<keyword evidence="3" id="KW-1185">Reference proteome</keyword>
<reference evidence="2 3" key="1">
    <citation type="submission" date="2020-01" db="EMBL/GenBank/DDBJ databases">
        <title>Pseudarthrobacter psychrotolerans sp. nov., isolated from antarctic soil.</title>
        <authorList>
            <person name="Shin Y."/>
            <person name="Park W."/>
        </authorList>
    </citation>
    <scope>NUCLEOTIDE SEQUENCE [LARGE SCALE GENOMIC DNA]</scope>
    <source>
        <strain evidence="2 3">YJ56</strain>
    </source>
</reference>
<dbReference type="InterPro" id="IPR011033">
    <property type="entry name" value="PRC_barrel-like_sf"/>
</dbReference>
<sequence>MLSLQDIDNIVLNGGIVVDAAGEKIGSVEQVFTSGDSGDAVFVTVRTGLFGMSESFAPLSGASIEESVIRVAFAKDTVKNAPRIDSDRGSITETQEQELYGYYGLDAGTSSEGSATAISPNGEASEAAGKTVPTQTTAQAKGYKERVQGAGASVDGQRPPHPVPHGGPRRRARICISMCPRTRIQVLTRRTGYRPLRRDPVPVNSRGPCTAAPAQRTFA</sequence>
<dbReference type="Proteomes" id="UP000464186">
    <property type="component" value="Chromosome"/>
</dbReference>
<protein>
    <recommendedName>
        <fullName evidence="4">PRC-barrel domain-containing protein</fullName>
    </recommendedName>
</protein>
<name>A0A6P1NT64_9MICC</name>
<gene>
    <name evidence="2" type="ORF">GU243_21120</name>
</gene>